<evidence type="ECO:0000256" key="2">
    <source>
        <dbReference type="ARBA" id="ARBA00004496"/>
    </source>
</evidence>
<dbReference type="PROSITE" id="PS50886">
    <property type="entry name" value="TRBD"/>
    <property type="match status" value="1"/>
</dbReference>
<feature type="binding site" evidence="13">
    <location>
        <position position="157"/>
    </location>
    <ligand>
        <name>Zn(2+)</name>
        <dbReference type="ChEBI" id="CHEBI:29105"/>
    </ligand>
</feature>
<evidence type="ECO:0000256" key="1">
    <source>
        <dbReference type="ARBA" id="ARBA00003314"/>
    </source>
</evidence>
<evidence type="ECO:0000256" key="8">
    <source>
        <dbReference type="ARBA" id="ARBA00022840"/>
    </source>
</evidence>
<comment type="subunit">
    <text evidence="3 13">Homodimer.</text>
</comment>
<dbReference type="Gene3D" id="1.10.730.10">
    <property type="entry name" value="Isoleucyl-tRNA Synthetase, Domain 1"/>
    <property type="match status" value="1"/>
</dbReference>
<keyword evidence="13" id="KW-0479">Metal-binding</keyword>
<dbReference type="NCBIfam" id="NF008900">
    <property type="entry name" value="PRK12267.1"/>
    <property type="match status" value="1"/>
</dbReference>
<feature type="short sequence motif" description="'HIGH' region" evidence="13">
    <location>
        <begin position="25"/>
        <end position="35"/>
    </location>
</feature>
<comment type="similarity">
    <text evidence="13">Belongs to the class-I aminoacyl-tRNA synthetase family. MetG type 2A subfamily.</text>
</comment>
<feature type="binding site" evidence="13">
    <location>
        <position position="140"/>
    </location>
    <ligand>
        <name>Zn(2+)</name>
        <dbReference type="ChEBI" id="CHEBI:29105"/>
    </ligand>
</feature>
<keyword evidence="4 13" id="KW-0963">Cytoplasm</keyword>
<dbReference type="InterPro" id="IPR009080">
    <property type="entry name" value="tRNAsynth_Ia_anticodon-bd"/>
</dbReference>
<dbReference type="Gene3D" id="2.40.50.140">
    <property type="entry name" value="Nucleic acid-binding proteins"/>
    <property type="match status" value="1"/>
</dbReference>
<feature type="short sequence motif" description="'KMSKS' region" evidence="13">
    <location>
        <begin position="310"/>
        <end position="314"/>
    </location>
</feature>
<evidence type="ECO:0000256" key="10">
    <source>
        <dbReference type="ARBA" id="ARBA00022917"/>
    </source>
</evidence>
<comment type="cofactor">
    <cofactor evidence="13">
        <name>Zn(2+)</name>
        <dbReference type="ChEBI" id="CHEBI:29105"/>
    </cofactor>
    <text evidence="13">Binds 1 zinc ion per subunit.</text>
</comment>
<dbReference type="Pfam" id="PF19303">
    <property type="entry name" value="Anticodon_3"/>
    <property type="match status" value="1"/>
</dbReference>
<dbReference type="EMBL" id="JBIACJ010000021">
    <property type="protein sequence ID" value="MFE8698797.1"/>
    <property type="molecule type" value="Genomic_DNA"/>
</dbReference>
<keyword evidence="13" id="KW-0862">Zinc</keyword>
<keyword evidence="10 13" id="KW-0648">Protein biosynthesis</keyword>
<dbReference type="InterPro" id="IPR041872">
    <property type="entry name" value="Anticodon_Met"/>
</dbReference>
<evidence type="ECO:0000259" key="14">
    <source>
        <dbReference type="PROSITE" id="PS50886"/>
    </source>
</evidence>
<dbReference type="InterPro" id="IPR014729">
    <property type="entry name" value="Rossmann-like_a/b/a_fold"/>
</dbReference>
<dbReference type="InterPro" id="IPR004495">
    <property type="entry name" value="Met-tRNA-synth_bsu_C"/>
</dbReference>
<dbReference type="PROSITE" id="PS00178">
    <property type="entry name" value="AA_TRNA_LIGASE_I"/>
    <property type="match status" value="1"/>
</dbReference>
<evidence type="ECO:0000256" key="7">
    <source>
        <dbReference type="ARBA" id="ARBA00022741"/>
    </source>
</evidence>
<evidence type="ECO:0000256" key="12">
    <source>
        <dbReference type="ARBA" id="ARBA00047364"/>
    </source>
</evidence>
<dbReference type="InterPro" id="IPR001412">
    <property type="entry name" value="aa-tRNA-synth_I_CS"/>
</dbReference>
<evidence type="ECO:0000313" key="16">
    <source>
        <dbReference type="Proteomes" id="UP001601058"/>
    </source>
</evidence>
<reference evidence="15 16" key="1">
    <citation type="submission" date="2024-08" db="EMBL/GenBank/DDBJ databases">
        <title>Two novel Cytobacillus novel species.</title>
        <authorList>
            <person name="Liu G."/>
        </authorList>
    </citation>
    <scope>NUCLEOTIDE SEQUENCE [LARGE SCALE GENOMIC DNA]</scope>
    <source>
        <strain evidence="15 16">FJAT-53684</strain>
    </source>
</reference>
<evidence type="ECO:0000256" key="4">
    <source>
        <dbReference type="ARBA" id="ARBA00022490"/>
    </source>
</evidence>
<comment type="caution">
    <text evidence="13">Lacks conserved residue(s) required for the propagation of feature annotation.</text>
</comment>
<dbReference type="PRINTS" id="PR01041">
    <property type="entry name" value="TRNASYNTHMET"/>
</dbReference>
<feature type="binding site" evidence="13">
    <location>
        <position position="143"/>
    </location>
    <ligand>
        <name>Zn(2+)</name>
        <dbReference type="ChEBI" id="CHEBI:29105"/>
    </ligand>
</feature>
<evidence type="ECO:0000256" key="9">
    <source>
        <dbReference type="ARBA" id="ARBA00022884"/>
    </source>
</evidence>
<keyword evidence="7 13" id="KW-0547">Nucleotide-binding</keyword>
<feature type="binding site" evidence="13">
    <location>
        <position position="160"/>
    </location>
    <ligand>
        <name>Zn(2+)</name>
        <dbReference type="ChEBI" id="CHEBI:29105"/>
    </ligand>
</feature>
<dbReference type="Proteomes" id="UP001601058">
    <property type="component" value="Unassembled WGS sequence"/>
</dbReference>
<keyword evidence="8 13" id="KW-0067">ATP-binding</keyword>
<dbReference type="Gene3D" id="3.40.50.620">
    <property type="entry name" value="HUPs"/>
    <property type="match status" value="1"/>
</dbReference>
<dbReference type="HAMAP" id="MF_01228">
    <property type="entry name" value="Met_tRNA_synth_type2"/>
    <property type="match status" value="1"/>
</dbReference>
<evidence type="ECO:0000313" key="15">
    <source>
        <dbReference type="EMBL" id="MFE8698797.1"/>
    </source>
</evidence>
<keyword evidence="16" id="KW-1185">Reference proteome</keyword>
<dbReference type="SUPFAM" id="SSF47323">
    <property type="entry name" value="Anticodon-binding domain of a subclass of class I aminoacyl-tRNA synthetases"/>
    <property type="match status" value="1"/>
</dbReference>
<dbReference type="EC" id="6.1.1.10" evidence="13"/>
<dbReference type="Pfam" id="PF01588">
    <property type="entry name" value="tRNA_bind"/>
    <property type="match status" value="1"/>
</dbReference>
<gene>
    <name evidence="13 15" type="primary">metG</name>
    <name evidence="15" type="ORF">ACFYKT_21160</name>
</gene>
<comment type="caution">
    <text evidence="15">The sequence shown here is derived from an EMBL/GenBank/DDBJ whole genome shotgun (WGS) entry which is preliminary data.</text>
</comment>
<comment type="catalytic activity">
    <reaction evidence="12 13">
        <text>tRNA(Met) + L-methionine + ATP = L-methionyl-tRNA(Met) + AMP + diphosphate</text>
        <dbReference type="Rhea" id="RHEA:13481"/>
        <dbReference type="Rhea" id="RHEA-COMP:9667"/>
        <dbReference type="Rhea" id="RHEA-COMP:9698"/>
        <dbReference type="ChEBI" id="CHEBI:30616"/>
        <dbReference type="ChEBI" id="CHEBI:33019"/>
        <dbReference type="ChEBI" id="CHEBI:57844"/>
        <dbReference type="ChEBI" id="CHEBI:78442"/>
        <dbReference type="ChEBI" id="CHEBI:78530"/>
        <dbReference type="ChEBI" id="CHEBI:456215"/>
        <dbReference type="EC" id="6.1.1.10"/>
    </reaction>
</comment>
<evidence type="ECO:0000256" key="6">
    <source>
        <dbReference type="ARBA" id="ARBA00022598"/>
    </source>
</evidence>
<dbReference type="CDD" id="cd07957">
    <property type="entry name" value="Anticodon_Ia_Met"/>
    <property type="match status" value="1"/>
</dbReference>
<accession>A0ABW6K5D8</accession>
<dbReference type="InterPro" id="IPR023457">
    <property type="entry name" value="Met-tRNA_synth_2"/>
</dbReference>
<keyword evidence="11 13" id="KW-0030">Aminoacyl-tRNA synthetase</keyword>
<proteinExistence type="inferred from homology"/>
<comment type="function">
    <text evidence="1 13">Is required not only for elongation of protein synthesis but also for the initiation of all mRNA translation through initiator tRNA(fMet) aminoacylation.</text>
</comment>
<dbReference type="RefSeq" id="WP_389223923.1">
    <property type="nucleotide sequence ID" value="NZ_JBIACJ010000021.1"/>
</dbReference>
<comment type="subcellular location">
    <subcellularLocation>
        <location evidence="2 13">Cytoplasm</location>
    </subcellularLocation>
</comment>
<dbReference type="InterPro" id="IPR014758">
    <property type="entry name" value="Met-tRNA_synth"/>
</dbReference>
<evidence type="ECO:0000256" key="11">
    <source>
        <dbReference type="ARBA" id="ARBA00023146"/>
    </source>
</evidence>
<dbReference type="InterPro" id="IPR012340">
    <property type="entry name" value="NA-bd_OB-fold"/>
</dbReference>
<dbReference type="Pfam" id="PF09334">
    <property type="entry name" value="tRNA-synt_1g"/>
    <property type="match status" value="2"/>
</dbReference>
<dbReference type="CDD" id="cd02800">
    <property type="entry name" value="tRNA_bind_EcMetRS_like"/>
    <property type="match status" value="1"/>
</dbReference>
<sequence length="661" mass="75592">MWSFYKEGNSMTEKAKTFYLTTPIYYPSGNLHIGHAYTTVAGDAMARYKRMRGFDVMYLTGTDEHGQKIQEKAEEKGITPQSYVDEIVEGIQELWKKLDISYDDFIRTTQDRHKEIVEKIFAQLLEQGDIYLGEYEGWYCTPCESFFTERQLEEGNCPDCRRPVNKVKEESYFFKVSKYADRLLQYYEENPSFIQPESRKNEMVNNFIKPGLEDLAVSRTTFDWGVKVPGNPKHVVYVWIDALSNYITALGYGTEEDSKYKKYWPADVHLVGKEIVRFHTIYWPIMLMALDLPLPKKVFGHGWLLMKDGKMSKSKGNVVDPVTLIDRYGLDALRYYLLREVPFGSDGVFTPEGFVERINFDLANDLGNLLNRTLAMVDKYFDGVIPTYSGSTGEFEQQLLQVNKETVTKYEEAMESMEFSVALTAVWQLVSKSNKYIDETQPWALAKDEEKTEELGNVMVHLAESLRRIAILLQPFLTRTPKEIFTQLNVNEEGLTAWESLDEFSLIPEGTKIAKGNPIFPRLDLNEEVEYIKTKMQGAAPKVEAVEIEEKPDSEEITIDDFMKVDLRVAQVTHAEPVKKADKLLKLQLDLGYEKRQVVSGIAKFYKPEDLVGRKVICVTNLKPVKLRGELSEGMILAGGKDGELSLATIAESLPLGARVK</sequence>
<dbReference type="InterPro" id="IPR015413">
    <property type="entry name" value="Methionyl/Leucyl_tRNA_Synth"/>
</dbReference>
<keyword evidence="9 13" id="KW-0694">RNA-binding</keyword>
<dbReference type="PANTHER" id="PTHR43326">
    <property type="entry name" value="METHIONYL-TRNA SYNTHETASE"/>
    <property type="match status" value="1"/>
</dbReference>
<dbReference type="InterPro" id="IPR033911">
    <property type="entry name" value="MetRS_core"/>
</dbReference>
<evidence type="ECO:0000256" key="3">
    <source>
        <dbReference type="ARBA" id="ARBA00011738"/>
    </source>
</evidence>
<name>A0ABW6K5D8_9BACI</name>
<dbReference type="CDD" id="cd00814">
    <property type="entry name" value="MetRS_core"/>
    <property type="match status" value="1"/>
</dbReference>
<dbReference type="PANTHER" id="PTHR43326:SF1">
    <property type="entry name" value="METHIONINE--TRNA LIGASE, MITOCHONDRIAL"/>
    <property type="match status" value="1"/>
</dbReference>
<keyword evidence="5 13" id="KW-0820">tRNA-binding</keyword>
<dbReference type="SUPFAM" id="SSF52374">
    <property type="entry name" value="Nucleotidylyl transferase"/>
    <property type="match status" value="1"/>
</dbReference>
<dbReference type="InterPro" id="IPR002547">
    <property type="entry name" value="tRNA-bd_dom"/>
</dbReference>
<organism evidence="15 16">
    <name type="scientific">Cytobacillus mangrovibacter</name>
    <dbReference type="NCBI Taxonomy" id="3299024"/>
    <lineage>
        <taxon>Bacteria</taxon>
        <taxon>Bacillati</taxon>
        <taxon>Bacillota</taxon>
        <taxon>Bacilli</taxon>
        <taxon>Bacillales</taxon>
        <taxon>Bacillaceae</taxon>
        <taxon>Cytobacillus</taxon>
    </lineage>
</organism>
<evidence type="ECO:0000256" key="13">
    <source>
        <dbReference type="HAMAP-Rule" id="MF_01228"/>
    </source>
</evidence>
<evidence type="ECO:0000256" key="5">
    <source>
        <dbReference type="ARBA" id="ARBA00022555"/>
    </source>
</evidence>
<protein>
    <recommendedName>
        <fullName evidence="13">Methionine--tRNA ligase</fullName>
        <ecNumber evidence="13">6.1.1.10</ecNumber>
    </recommendedName>
    <alternativeName>
        <fullName evidence="13">Methionyl-tRNA synthetase</fullName>
        <shortName evidence="13">MetRS</shortName>
    </alternativeName>
</protein>
<feature type="domain" description="TRNA-binding" evidence="14">
    <location>
        <begin position="561"/>
        <end position="661"/>
    </location>
</feature>
<dbReference type="GO" id="GO:0004825">
    <property type="term" value="F:methionine-tRNA ligase activity"/>
    <property type="evidence" value="ECO:0007669"/>
    <property type="project" value="UniProtKB-EC"/>
</dbReference>
<dbReference type="SUPFAM" id="SSF50249">
    <property type="entry name" value="Nucleic acid-binding proteins"/>
    <property type="match status" value="1"/>
</dbReference>
<dbReference type="Gene3D" id="2.170.220.10">
    <property type="match status" value="1"/>
</dbReference>
<keyword evidence="6 13" id="KW-0436">Ligase</keyword>
<dbReference type="NCBIfam" id="TIGR00399">
    <property type="entry name" value="metG_C_term"/>
    <property type="match status" value="1"/>
</dbReference>
<dbReference type="NCBIfam" id="TIGR00398">
    <property type="entry name" value="metG"/>
    <property type="match status" value="1"/>
</dbReference>